<feature type="transmembrane region" description="Helical" evidence="1">
    <location>
        <begin position="244"/>
        <end position="265"/>
    </location>
</feature>
<reference evidence="2 3" key="1">
    <citation type="submission" date="2015-02" db="EMBL/GenBank/DDBJ databases">
        <authorList>
            <person name="Ju K.-S."/>
            <person name="Doroghazi J.R."/>
            <person name="Metcalf W."/>
        </authorList>
    </citation>
    <scope>NUCLEOTIDE SEQUENCE [LARGE SCALE GENOMIC DNA]</scope>
    <source>
        <strain evidence="2 3">NRRL B-16140</strain>
    </source>
</reference>
<feature type="transmembrane region" description="Helical" evidence="1">
    <location>
        <begin position="62"/>
        <end position="81"/>
    </location>
</feature>
<feature type="transmembrane region" description="Helical" evidence="1">
    <location>
        <begin position="216"/>
        <end position="237"/>
    </location>
</feature>
<proteinExistence type="predicted"/>
<keyword evidence="1" id="KW-0812">Transmembrane</keyword>
<protein>
    <submittedName>
        <fullName evidence="2">Uncharacterized protein</fullName>
    </submittedName>
</protein>
<sequence>MWPFDDIGNALGGSVRDMIVTGFEAAMLALWRASLFVLAAAFGLADKFSVFTVDTRSGPISILWPMMLWISGVLALGLFFWQLIATTLRGGRGFLRLVGGPVQYGVALALTVGIVAAFLAGVDGLTSGILKYGLRAENFTDALKATGFLDAAGDGVNATVLGIAALIGVIPAGIGYVLEMLFREAAVYVMVATVPISAAGLLSGITASWFWRTCRWLMVCVSMKAVLAMTLVLGIAISGGSKGLSGLLAGIGVLIISLCCPFVLFRLFAFVDPNSDAGAAFREALSGAGVDSYGENNPAASLGC</sequence>
<comment type="caution">
    <text evidence="2">The sequence shown here is derived from an EMBL/GenBank/DDBJ whole genome shotgun (WGS) entry which is preliminary data.</text>
</comment>
<dbReference type="AlphaFoldDB" id="A0A0F0GNM6"/>
<gene>
    <name evidence="2" type="ORF">UK23_32720</name>
</gene>
<dbReference type="RefSeq" id="WP_045315575.1">
    <property type="nucleotide sequence ID" value="NZ_JYJG01000285.1"/>
</dbReference>
<dbReference type="OrthoDB" id="4855643at2"/>
<feature type="transmembrane region" description="Helical" evidence="1">
    <location>
        <begin position="21"/>
        <end position="42"/>
    </location>
</feature>
<dbReference type="Proteomes" id="UP000033393">
    <property type="component" value="Unassembled WGS sequence"/>
</dbReference>
<dbReference type="EMBL" id="JYJG01000285">
    <property type="protein sequence ID" value="KJK43557.1"/>
    <property type="molecule type" value="Genomic_DNA"/>
</dbReference>
<accession>A0A0F0GNM6</accession>
<keyword evidence="1" id="KW-1133">Transmembrane helix</keyword>
<feature type="transmembrane region" description="Helical" evidence="1">
    <location>
        <begin position="185"/>
        <end position="210"/>
    </location>
</feature>
<feature type="transmembrane region" description="Helical" evidence="1">
    <location>
        <begin position="102"/>
        <end position="122"/>
    </location>
</feature>
<evidence type="ECO:0000256" key="1">
    <source>
        <dbReference type="SAM" id="Phobius"/>
    </source>
</evidence>
<keyword evidence="1" id="KW-0472">Membrane</keyword>
<feature type="transmembrane region" description="Helical" evidence="1">
    <location>
        <begin position="158"/>
        <end position="178"/>
    </location>
</feature>
<evidence type="ECO:0000313" key="3">
    <source>
        <dbReference type="Proteomes" id="UP000033393"/>
    </source>
</evidence>
<keyword evidence="3" id="KW-1185">Reference proteome</keyword>
<dbReference type="PATRIC" id="fig|68170.10.peg.8522"/>
<organism evidence="2 3">
    <name type="scientific">Lentzea aerocolonigenes</name>
    <name type="common">Lechevalieria aerocolonigenes</name>
    <name type="synonym">Saccharothrix aerocolonigenes</name>
    <dbReference type="NCBI Taxonomy" id="68170"/>
    <lineage>
        <taxon>Bacteria</taxon>
        <taxon>Bacillati</taxon>
        <taxon>Actinomycetota</taxon>
        <taxon>Actinomycetes</taxon>
        <taxon>Pseudonocardiales</taxon>
        <taxon>Pseudonocardiaceae</taxon>
        <taxon>Lentzea</taxon>
    </lineage>
</organism>
<dbReference type="STRING" id="68170.GCA_000974445_06932"/>
<evidence type="ECO:0000313" key="2">
    <source>
        <dbReference type="EMBL" id="KJK43557.1"/>
    </source>
</evidence>
<name>A0A0F0GNM6_LENAE</name>